<feature type="region of interest" description="Disordered" evidence="1">
    <location>
        <begin position="142"/>
        <end position="271"/>
    </location>
</feature>
<reference evidence="3" key="1">
    <citation type="journal article" date="2020" name="Fungal Divers.">
        <title>Resolving the Mortierellaceae phylogeny through synthesis of multi-gene phylogenetics and phylogenomics.</title>
        <authorList>
            <person name="Vandepol N."/>
            <person name="Liber J."/>
            <person name="Desiro A."/>
            <person name="Na H."/>
            <person name="Kennedy M."/>
            <person name="Barry K."/>
            <person name="Grigoriev I.V."/>
            <person name="Miller A.N."/>
            <person name="O'Donnell K."/>
            <person name="Stajich J.E."/>
            <person name="Bonito G."/>
        </authorList>
    </citation>
    <scope>NUCLEOTIDE SEQUENCE</scope>
    <source>
        <strain evidence="3">NRRL 28262</strain>
    </source>
</reference>
<protein>
    <submittedName>
        <fullName evidence="3">Uncharacterized protein</fullName>
    </submittedName>
</protein>
<feature type="compositionally biased region" description="Acidic residues" evidence="1">
    <location>
        <begin position="228"/>
        <end position="237"/>
    </location>
</feature>
<feature type="compositionally biased region" description="Low complexity" evidence="1">
    <location>
        <begin position="421"/>
        <end position="431"/>
    </location>
</feature>
<evidence type="ECO:0000256" key="1">
    <source>
        <dbReference type="SAM" id="MobiDB-lite"/>
    </source>
</evidence>
<evidence type="ECO:0000313" key="4">
    <source>
        <dbReference type="Proteomes" id="UP001194580"/>
    </source>
</evidence>
<dbReference type="Proteomes" id="UP001194580">
    <property type="component" value="Unassembled WGS sequence"/>
</dbReference>
<feature type="transmembrane region" description="Helical" evidence="2">
    <location>
        <begin position="620"/>
        <end position="637"/>
    </location>
</feature>
<keyword evidence="2" id="KW-0812">Transmembrane</keyword>
<feature type="compositionally biased region" description="Acidic residues" evidence="1">
    <location>
        <begin position="196"/>
        <end position="214"/>
    </location>
</feature>
<keyword evidence="4" id="KW-1185">Reference proteome</keyword>
<keyword evidence="2" id="KW-0472">Membrane</keyword>
<feature type="region of interest" description="Disordered" evidence="1">
    <location>
        <begin position="361"/>
        <end position="439"/>
    </location>
</feature>
<feature type="region of interest" description="Disordered" evidence="1">
    <location>
        <begin position="465"/>
        <end position="505"/>
    </location>
</feature>
<feature type="compositionally biased region" description="Low complexity" evidence="1">
    <location>
        <begin position="251"/>
        <end position="265"/>
    </location>
</feature>
<feature type="compositionally biased region" description="Low complexity" evidence="1">
    <location>
        <begin position="378"/>
        <end position="402"/>
    </location>
</feature>
<proteinExistence type="predicted"/>
<feature type="region of interest" description="Disordered" evidence="1">
    <location>
        <begin position="556"/>
        <end position="598"/>
    </location>
</feature>
<gene>
    <name evidence="3" type="ORF">BGZ95_011818</name>
</gene>
<feature type="compositionally biased region" description="Low complexity" evidence="1">
    <location>
        <begin position="142"/>
        <end position="165"/>
    </location>
</feature>
<keyword evidence="2" id="KW-1133">Transmembrane helix</keyword>
<sequence>MAQPTRQQQQQQHKDDIPTDFSPPQQLKRKPLAIHPPSPMHIPTSTTTHYDTKPRRSSSISSQTSSIFSQSGPPSSTSSLFPSSPLFRSSYNKLGGSTVGMGTSSVGSMPHTVVGFSPYLGQRSPYGAATATATAAGRRGFASSSSLLLSSHPSSPVVSPASSGAIFTTETRRPFDMDAIDVSESESEGGSIDGNDTSESEFTESEAEADEGDDVMSISEGSSSDKSDSDDDDEDRDDSSGIESPISTYDPTPAANLLSSSAPSPRMMTGRLGLFGGVQQQTTNGDILRRSQEFERHRFSLEDARDQKRVDTNSTIVSDKQATTTALEAHLTEGRGQEANTVVEQGRGLATICQQDFEAEANKEDTEGVEFSMPPSPALSHSPLLHSLQSTTPSSPSLSVSHHPLDSDSIPDTSRLSEEVSSPPSTATASPVIPDTEEQNVVMEPYAVALVDDLLDEGVFEEEEGLGVDQGLIDREKSQDSNSQGGMEADTLSDSYGSLPLYTTHPTPIVQRRNDFIEHDLGSSSSSSSDAVIAELKEVRTMLQDLHRRMDCLEQSMHVRSSPNSSSSTRHLVPRRLSSSSGHQKDKPSSSSPETRRRGILSIIKSMATPQRRRGGGGGGLARIALLVLFFGLILFGRRSYRKKNLRLFSLSSLLGMDWTATAVKQFARSRLGFLEKRVSRMRRLQ</sequence>
<dbReference type="EMBL" id="JAAAIL010000927">
    <property type="protein sequence ID" value="KAG0272438.1"/>
    <property type="molecule type" value="Genomic_DNA"/>
</dbReference>
<comment type="caution">
    <text evidence="3">The sequence shown here is derived from an EMBL/GenBank/DDBJ whole genome shotgun (WGS) entry which is preliminary data.</text>
</comment>
<accession>A0AAD4H4X5</accession>
<dbReference type="AlphaFoldDB" id="A0AAD4H4X5"/>
<feature type="region of interest" description="Disordered" evidence="1">
    <location>
        <begin position="1"/>
        <end position="83"/>
    </location>
</feature>
<feature type="compositionally biased region" description="Acidic residues" evidence="1">
    <location>
        <begin position="178"/>
        <end position="187"/>
    </location>
</feature>
<evidence type="ECO:0000313" key="3">
    <source>
        <dbReference type="EMBL" id="KAG0272438.1"/>
    </source>
</evidence>
<organism evidence="3 4">
    <name type="scientific">Linnemannia exigua</name>
    <dbReference type="NCBI Taxonomy" id="604196"/>
    <lineage>
        <taxon>Eukaryota</taxon>
        <taxon>Fungi</taxon>
        <taxon>Fungi incertae sedis</taxon>
        <taxon>Mucoromycota</taxon>
        <taxon>Mortierellomycotina</taxon>
        <taxon>Mortierellomycetes</taxon>
        <taxon>Mortierellales</taxon>
        <taxon>Mortierellaceae</taxon>
        <taxon>Linnemannia</taxon>
    </lineage>
</organism>
<name>A0AAD4H4X5_9FUNG</name>
<evidence type="ECO:0000256" key="2">
    <source>
        <dbReference type="SAM" id="Phobius"/>
    </source>
</evidence>
<feature type="compositionally biased region" description="Low complexity" evidence="1">
    <location>
        <begin position="57"/>
        <end position="83"/>
    </location>
</feature>